<dbReference type="EMBL" id="JXTB01000212">
    <property type="protein sequence ID" value="PON53018.1"/>
    <property type="molecule type" value="Genomic_DNA"/>
</dbReference>
<feature type="transmembrane region" description="Helical" evidence="19">
    <location>
        <begin position="439"/>
        <end position="460"/>
    </location>
</feature>
<protein>
    <recommendedName>
        <fullName evidence="18">Receptor-like serine/threonine-protein kinase</fullName>
        <ecNumber evidence="18">2.7.11.1</ecNumber>
    </recommendedName>
</protein>
<feature type="domain" description="Bulb-type lectin" evidence="22">
    <location>
        <begin position="24"/>
        <end position="146"/>
    </location>
</feature>
<dbReference type="SMART" id="SM00473">
    <property type="entry name" value="PAN_AP"/>
    <property type="match status" value="1"/>
</dbReference>
<keyword evidence="5 19" id="KW-0812">Transmembrane</keyword>
<keyword evidence="13" id="KW-1015">Disulfide bond</keyword>
<dbReference type="SMART" id="SM00220">
    <property type="entry name" value="S_TKc"/>
    <property type="match status" value="1"/>
</dbReference>
<reference evidence="25" key="1">
    <citation type="submission" date="2016-06" db="EMBL/GenBank/DDBJ databases">
        <title>Parallel loss of symbiosis genes in relatives of nitrogen-fixing non-legume Parasponia.</title>
        <authorList>
            <person name="Van Velzen R."/>
            <person name="Holmer R."/>
            <person name="Bu F."/>
            <person name="Rutten L."/>
            <person name="Van Zeijl A."/>
            <person name="Liu W."/>
            <person name="Santuari L."/>
            <person name="Cao Q."/>
            <person name="Sharma T."/>
            <person name="Shen D."/>
            <person name="Roswanjaya Y."/>
            <person name="Wardhani T."/>
            <person name="Kalhor M.S."/>
            <person name="Jansen J."/>
            <person name="Van den Hoogen J."/>
            <person name="Gungor B."/>
            <person name="Hartog M."/>
            <person name="Hontelez J."/>
            <person name="Verver J."/>
            <person name="Yang W.-C."/>
            <person name="Schijlen E."/>
            <person name="Repin R."/>
            <person name="Schilthuizen M."/>
            <person name="Schranz E."/>
            <person name="Heidstra R."/>
            <person name="Miyata K."/>
            <person name="Fedorova E."/>
            <person name="Kohlen W."/>
            <person name="Bisseling T."/>
            <person name="Smit S."/>
            <person name="Geurts R."/>
        </authorList>
    </citation>
    <scope>NUCLEOTIDE SEQUENCE [LARGE SCALE GENOMIC DNA]</scope>
    <source>
        <strain evidence="25">cv. WU1-14</strain>
    </source>
</reference>
<evidence type="ECO:0000259" key="23">
    <source>
        <dbReference type="PROSITE" id="PS50948"/>
    </source>
</evidence>
<evidence type="ECO:0000256" key="5">
    <source>
        <dbReference type="ARBA" id="ARBA00022692"/>
    </source>
</evidence>
<dbReference type="Pfam" id="PF07714">
    <property type="entry name" value="PK_Tyr_Ser-Thr"/>
    <property type="match status" value="1"/>
</dbReference>
<comment type="similarity">
    <text evidence="18">Belongs to the protein kinase superfamily. Ser/Thr protein kinase family.</text>
</comment>
<feature type="signal peptide" evidence="20">
    <location>
        <begin position="1"/>
        <end position="20"/>
    </location>
</feature>
<keyword evidence="2" id="KW-1003">Cell membrane</keyword>
<evidence type="ECO:0000256" key="1">
    <source>
        <dbReference type="ARBA" id="ARBA00004251"/>
    </source>
</evidence>
<dbReference type="AlphaFoldDB" id="A0A2P5BW71"/>
<evidence type="ECO:0000256" key="7">
    <source>
        <dbReference type="ARBA" id="ARBA00022734"/>
    </source>
</evidence>
<dbReference type="InterPro" id="IPR021820">
    <property type="entry name" value="S-locus_recpt_kinase_C"/>
</dbReference>
<dbReference type="CDD" id="cd00028">
    <property type="entry name" value="B_lectin"/>
    <property type="match status" value="1"/>
</dbReference>
<dbReference type="GO" id="GO:0005886">
    <property type="term" value="C:plasma membrane"/>
    <property type="evidence" value="ECO:0007669"/>
    <property type="project" value="UniProtKB-SubCell"/>
</dbReference>
<dbReference type="OrthoDB" id="785331at2759"/>
<keyword evidence="3 18" id="KW-0723">Serine/threonine-protein kinase</keyword>
<evidence type="ECO:0000256" key="8">
    <source>
        <dbReference type="ARBA" id="ARBA00022741"/>
    </source>
</evidence>
<dbReference type="PIRSF" id="PIRSF000641">
    <property type="entry name" value="SRK"/>
    <property type="match status" value="1"/>
</dbReference>
<dbReference type="GO" id="GO:0030246">
    <property type="term" value="F:carbohydrate binding"/>
    <property type="evidence" value="ECO:0007669"/>
    <property type="project" value="UniProtKB-KW"/>
</dbReference>
<keyword evidence="11 19" id="KW-1133">Transmembrane helix</keyword>
<comment type="caution">
    <text evidence="24">The sequence shown here is derived from an EMBL/GenBank/DDBJ whole genome shotgun (WGS) entry which is preliminary data.</text>
</comment>
<evidence type="ECO:0000256" key="6">
    <source>
        <dbReference type="ARBA" id="ARBA00022729"/>
    </source>
</evidence>
<evidence type="ECO:0000256" key="2">
    <source>
        <dbReference type="ARBA" id="ARBA00022475"/>
    </source>
</evidence>
<keyword evidence="15" id="KW-0325">Glycoprotein</keyword>
<dbReference type="InterPro" id="IPR000858">
    <property type="entry name" value="S_locus_glycoprot_dom"/>
</dbReference>
<evidence type="ECO:0000256" key="11">
    <source>
        <dbReference type="ARBA" id="ARBA00022989"/>
    </source>
</evidence>
<dbReference type="GO" id="GO:0005524">
    <property type="term" value="F:ATP binding"/>
    <property type="evidence" value="ECO:0007669"/>
    <property type="project" value="UniProtKB-KW"/>
</dbReference>
<feature type="domain" description="Protein kinase" evidence="21">
    <location>
        <begin position="509"/>
        <end position="794"/>
    </location>
</feature>
<dbReference type="InterPro" id="IPR008271">
    <property type="entry name" value="Ser/Thr_kinase_AS"/>
</dbReference>
<dbReference type="GO" id="GO:0048544">
    <property type="term" value="P:recognition of pollen"/>
    <property type="evidence" value="ECO:0007669"/>
    <property type="project" value="InterPro"/>
</dbReference>
<evidence type="ECO:0000256" key="9">
    <source>
        <dbReference type="ARBA" id="ARBA00022777"/>
    </source>
</evidence>
<evidence type="ECO:0000256" key="13">
    <source>
        <dbReference type="ARBA" id="ARBA00023157"/>
    </source>
</evidence>
<dbReference type="Pfam" id="PF08276">
    <property type="entry name" value="PAN_2"/>
    <property type="match status" value="1"/>
</dbReference>
<keyword evidence="9 18" id="KW-0418">Kinase</keyword>
<dbReference type="EC" id="2.7.11.1" evidence="18"/>
<name>A0A2P5BW71_PARAD</name>
<dbReference type="Gene3D" id="2.90.10.10">
    <property type="entry name" value="Bulb-type lectin domain"/>
    <property type="match status" value="1"/>
</dbReference>
<dbReference type="PROSITE" id="PS00108">
    <property type="entry name" value="PROTEIN_KINASE_ST"/>
    <property type="match status" value="1"/>
</dbReference>
<dbReference type="PANTHER" id="PTHR32444">
    <property type="entry name" value="BULB-TYPE LECTIN DOMAIN-CONTAINING PROTEIN"/>
    <property type="match status" value="1"/>
</dbReference>
<evidence type="ECO:0000256" key="3">
    <source>
        <dbReference type="ARBA" id="ARBA00022527"/>
    </source>
</evidence>
<dbReference type="GO" id="GO:0106310">
    <property type="term" value="F:protein serine kinase activity"/>
    <property type="evidence" value="ECO:0007669"/>
    <property type="project" value="RHEA"/>
</dbReference>
<organism evidence="24 25">
    <name type="scientific">Parasponia andersonii</name>
    <name type="common">Sponia andersonii</name>
    <dbReference type="NCBI Taxonomy" id="3476"/>
    <lineage>
        <taxon>Eukaryota</taxon>
        <taxon>Viridiplantae</taxon>
        <taxon>Streptophyta</taxon>
        <taxon>Embryophyta</taxon>
        <taxon>Tracheophyta</taxon>
        <taxon>Spermatophyta</taxon>
        <taxon>Magnoliopsida</taxon>
        <taxon>eudicotyledons</taxon>
        <taxon>Gunneridae</taxon>
        <taxon>Pentapetalae</taxon>
        <taxon>rosids</taxon>
        <taxon>fabids</taxon>
        <taxon>Rosales</taxon>
        <taxon>Cannabaceae</taxon>
        <taxon>Parasponia</taxon>
    </lineage>
</organism>
<keyword evidence="7" id="KW-0430">Lectin</keyword>
<dbReference type="GO" id="GO:0004674">
    <property type="term" value="F:protein serine/threonine kinase activity"/>
    <property type="evidence" value="ECO:0007669"/>
    <property type="project" value="UniProtKB-KW"/>
</dbReference>
<evidence type="ECO:0000256" key="20">
    <source>
        <dbReference type="SAM" id="SignalP"/>
    </source>
</evidence>
<evidence type="ECO:0000256" key="4">
    <source>
        <dbReference type="ARBA" id="ARBA00022679"/>
    </source>
</evidence>
<gene>
    <name evidence="24" type="ORF">PanWU01x14_205540</name>
</gene>
<evidence type="ECO:0000256" key="18">
    <source>
        <dbReference type="PIRNR" id="PIRNR000641"/>
    </source>
</evidence>
<dbReference type="InterPro" id="IPR024171">
    <property type="entry name" value="SRK-like_kinase"/>
</dbReference>
<dbReference type="PROSITE" id="PS50011">
    <property type="entry name" value="PROTEIN_KINASE_DOM"/>
    <property type="match status" value="1"/>
</dbReference>
<evidence type="ECO:0000313" key="25">
    <source>
        <dbReference type="Proteomes" id="UP000237105"/>
    </source>
</evidence>
<evidence type="ECO:0000256" key="12">
    <source>
        <dbReference type="ARBA" id="ARBA00023136"/>
    </source>
</evidence>
<dbReference type="Pfam" id="PF00954">
    <property type="entry name" value="S_locus_glycop"/>
    <property type="match status" value="1"/>
</dbReference>
<keyword evidence="4 18" id="KW-0808">Transferase</keyword>
<proteinExistence type="inferred from homology"/>
<dbReference type="Gene3D" id="1.10.510.10">
    <property type="entry name" value="Transferase(Phosphotransferase) domain 1"/>
    <property type="match status" value="1"/>
</dbReference>
<keyword evidence="6 20" id="KW-0732">Signal</keyword>
<accession>A0A2P5BW71</accession>
<dbReference type="PROSITE" id="PS50948">
    <property type="entry name" value="PAN"/>
    <property type="match status" value="1"/>
</dbReference>
<evidence type="ECO:0000256" key="10">
    <source>
        <dbReference type="ARBA" id="ARBA00022840"/>
    </source>
</evidence>
<keyword evidence="12 19" id="KW-0472">Membrane</keyword>
<dbReference type="FunFam" id="3.30.200.20:FF:000330">
    <property type="entry name" value="G-type lectin S-receptor-like serine/threonine-protein kinase At4g03230"/>
    <property type="match status" value="1"/>
</dbReference>
<sequence length="825" mass="92935">MESFVILVLMCSSLSIFTMSQGVANTISATQPFKDGESLVSSGGTFEFGFFSPGNSMKRYVGIWYKNVAYKTVVWVANRDVPLIDLSGVLQLSGQGDLSILDNANTTIWSSNSSKPETTSPVAQLLDTGNLVVRNQDDNEPEKYLWQSFDYPGDTLLPGMKYGVNLVTGLNRALTSWKSGDDPSRGDYTNQLDVNGVPQFFLRRGSVLTFRSGPWNGETFNGMPNSAENDIYTFEFVFNEEEIYYTYKLSRSTVSRLVMTSDGKLQTFTWLDRIKDWNNYSTAPMDACDSYAKCGPYGTCNSDNSPACGCLDGFVPRSSEDWYSSDWSHGCMRKTQLTCEYGEGFRKYSNIKLPDTSLSWYGKNMNLNDCEQLCLKNCSCKAYAILDITRKSGCILWFKELIDMRQYSDSGQDIYIRLAASDLAASYRSSQGKRLIRSIVIPVLSLGVALLGLYVSWQVFKKQMQLPPRRTEVNVVHSREQDFINENWNKNLDLPLFGFDVIAEATDNFSVANELGQGGFGPVYKGKLKDGQEIAVKRLSKNSRQGLEEFKNEVFCIAKLQHRNLVRLLGCSIEAEERMLIYEYMPNKSLNFFIFDEKQSILLDWPKRFHIINGVARGLLYLHEDSRLRIVHRDLKASNVLLDYGMNPKISDFGMARGFGGDETEANTKRVVGTYGYMSPEYMLDGIFSLKSDVFSFGVLVLEILSGKRNRGFNNPDHKLNLLGHAWMLHNEGRPSELIDESFENSGHRSQALRSIHVALLCVQNNPEDRPSMSTAVLMLSSEIAMPQPKEPGFFTERFDVSSSSLKREKSSSINGLTVTLLEAR</sequence>
<evidence type="ECO:0000256" key="17">
    <source>
        <dbReference type="ARBA" id="ARBA00048679"/>
    </source>
</evidence>
<evidence type="ECO:0000259" key="21">
    <source>
        <dbReference type="PROSITE" id="PS50011"/>
    </source>
</evidence>
<evidence type="ECO:0000256" key="14">
    <source>
        <dbReference type="ARBA" id="ARBA00023170"/>
    </source>
</evidence>
<dbReference type="CDD" id="cd14066">
    <property type="entry name" value="STKc_IRAK"/>
    <property type="match status" value="1"/>
</dbReference>
<dbReference type="FunFam" id="1.10.510.10:FF:000060">
    <property type="entry name" value="G-type lectin S-receptor-like serine/threonine-protein kinase"/>
    <property type="match status" value="1"/>
</dbReference>
<dbReference type="SUPFAM" id="SSF56112">
    <property type="entry name" value="Protein kinase-like (PK-like)"/>
    <property type="match status" value="1"/>
</dbReference>
<feature type="chain" id="PRO_5015168444" description="Receptor-like serine/threonine-protein kinase" evidence="20">
    <location>
        <begin position="21"/>
        <end position="825"/>
    </location>
</feature>
<dbReference type="Pfam" id="PF01453">
    <property type="entry name" value="B_lectin"/>
    <property type="match status" value="1"/>
</dbReference>
<dbReference type="FunFam" id="2.90.10.10:FF:000004">
    <property type="entry name" value="G-type lectin S-receptor-like serine/threonine-protein kinase"/>
    <property type="match status" value="1"/>
</dbReference>
<dbReference type="InterPro" id="IPR001480">
    <property type="entry name" value="Bulb-type_lectin_dom"/>
</dbReference>
<comment type="catalytic activity">
    <reaction evidence="16 18">
        <text>L-threonyl-[protein] + ATP = O-phospho-L-threonyl-[protein] + ADP + H(+)</text>
        <dbReference type="Rhea" id="RHEA:46608"/>
        <dbReference type="Rhea" id="RHEA-COMP:11060"/>
        <dbReference type="Rhea" id="RHEA-COMP:11605"/>
        <dbReference type="ChEBI" id="CHEBI:15378"/>
        <dbReference type="ChEBI" id="CHEBI:30013"/>
        <dbReference type="ChEBI" id="CHEBI:30616"/>
        <dbReference type="ChEBI" id="CHEBI:61977"/>
        <dbReference type="ChEBI" id="CHEBI:456216"/>
        <dbReference type="EC" id="2.7.11.1"/>
    </reaction>
</comment>
<evidence type="ECO:0000256" key="16">
    <source>
        <dbReference type="ARBA" id="ARBA00047899"/>
    </source>
</evidence>
<evidence type="ECO:0000313" key="24">
    <source>
        <dbReference type="EMBL" id="PON53018.1"/>
    </source>
</evidence>
<dbReference type="InterPro" id="IPR011009">
    <property type="entry name" value="Kinase-like_dom_sf"/>
</dbReference>
<keyword evidence="10 18" id="KW-0067">ATP-binding</keyword>
<dbReference type="PROSITE" id="PS50927">
    <property type="entry name" value="BULB_LECTIN"/>
    <property type="match status" value="1"/>
</dbReference>
<dbReference type="Pfam" id="PF11883">
    <property type="entry name" value="DUF3403"/>
    <property type="match status" value="1"/>
</dbReference>
<dbReference type="Gene3D" id="3.30.200.20">
    <property type="entry name" value="Phosphorylase Kinase, domain 1"/>
    <property type="match status" value="1"/>
</dbReference>
<keyword evidence="25" id="KW-1185">Reference proteome</keyword>
<dbReference type="InterPro" id="IPR036426">
    <property type="entry name" value="Bulb-type_lectin_dom_sf"/>
</dbReference>
<keyword evidence="14 24" id="KW-0675">Receptor</keyword>
<dbReference type="Gene3D" id="3.50.4.10">
    <property type="entry name" value="Hepatocyte Growth Factor"/>
    <property type="match status" value="1"/>
</dbReference>
<dbReference type="InterPro" id="IPR001245">
    <property type="entry name" value="Ser-Thr/Tyr_kinase_cat_dom"/>
</dbReference>
<dbReference type="Proteomes" id="UP000237105">
    <property type="component" value="Unassembled WGS sequence"/>
</dbReference>
<dbReference type="PANTHER" id="PTHR32444:SF98">
    <property type="entry name" value="RECEPTOR-LIKE SERINE_THREONINE-PROTEIN KINASE"/>
    <property type="match status" value="1"/>
</dbReference>
<comment type="catalytic activity">
    <reaction evidence="17 18">
        <text>L-seryl-[protein] + ATP = O-phospho-L-seryl-[protein] + ADP + H(+)</text>
        <dbReference type="Rhea" id="RHEA:17989"/>
        <dbReference type="Rhea" id="RHEA-COMP:9863"/>
        <dbReference type="Rhea" id="RHEA-COMP:11604"/>
        <dbReference type="ChEBI" id="CHEBI:15378"/>
        <dbReference type="ChEBI" id="CHEBI:29999"/>
        <dbReference type="ChEBI" id="CHEBI:30616"/>
        <dbReference type="ChEBI" id="CHEBI:83421"/>
        <dbReference type="ChEBI" id="CHEBI:456216"/>
        <dbReference type="EC" id="2.7.11.1"/>
    </reaction>
</comment>
<dbReference type="SMART" id="SM00108">
    <property type="entry name" value="B_lectin"/>
    <property type="match status" value="1"/>
</dbReference>
<dbReference type="InterPro" id="IPR000719">
    <property type="entry name" value="Prot_kinase_dom"/>
</dbReference>
<dbReference type="CDD" id="cd01098">
    <property type="entry name" value="PAN_AP_plant"/>
    <property type="match status" value="1"/>
</dbReference>
<dbReference type="InterPro" id="IPR003609">
    <property type="entry name" value="Pan_app"/>
</dbReference>
<feature type="domain" description="Apple" evidence="23">
    <location>
        <begin position="339"/>
        <end position="419"/>
    </location>
</feature>
<evidence type="ECO:0000256" key="19">
    <source>
        <dbReference type="SAM" id="Phobius"/>
    </source>
</evidence>
<evidence type="ECO:0000256" key="15">
    <source>
        <dbReference type="ARBA" id="ARBA00023180"/>
    </source>
</evidence>
<comment type="subcellular location">
    <subcellularLocation>
        <location evidence="1">Cell membrane</location>
        <topology evidence="1">Single-pass type I membrane protein</topology>
    </subcellularLocation>
</comment>
<dbReference type="SUPFAM" id="SSF51110">
    <property type="entry name" value="alpha-D-mannose-specific plant lectins"/>
    <property type="match status" value="1"/>
</dbReference>
<keyword evidence="8 18" id="KW-0547">Nucleotide-binding</keyword>
<evidence type="ECO:0000259" key="22">
    <source>
        <dbReference type="PROSITE" id="PS50927"/>
    </source>
</evidence>